<proteinExistence type="predicted"/>
<sequence>MNIFIEKGALSSDQPRFFSKGFLVNVVVLCCCERFGL</sequence>
<protein>
    <submittedName>
        <fullName evidence="1">Uncharacterized protein</fullName>
    </submittedName>
</protein>
<organism evidence="1">
    <name type="scientific">Anguilla anguilla</name>
    <name type="common">European freshwater eel</name>
    <name type="synonym">Muraena anguilla</name>
    <dbReference type="NCBI Taxonomy" id="7936"/>
    <lineage>
        <taxon>Eukaryota</taxon>
        <taxon>Metazoa</taxon>
        <taxon>Chordata</taxon>
        <taxon>Craniata</taxon>
        <taxon>Vertebrata</taxon>
        <taxon>Euteleostomi</taxon>
        <taxon>Actinopterygii</taxon>
        <taxon>Neopterygii</taxon>
        <taxon>Teleostei</taxon>
        <taxon>Anguilliformes</taxon>
        <taxon>Anguillidae</taxon>
        <taxon>Anguilla</taxon>
    </lineage>
</organism>
<evidence type="ECO:0000313" key="1">
    <source>
        <dbReference type="EMBL" id="JAH53819.1"/>
    </source>
</evidence>
<dbReference type="EMBL" id="GBXM01054758">
    <property type="protein sequence ID" value="JAH53819.1"/>
    <property type="molecule type" value="Transcribed_RNA"/>
</dbReference>
<name>A0A0E9TJI3_ANGAN</name>
<accession>A0A0E9TJI3</accession>
<reference evidence="1" key="2">
    <citation type="journal article" date="2015" name="Fish Shellfish Immunol.">
        <title>Early steps in the European eel (Anguilla anguilla)-Vibrio vulnificus interaction in the gills: Role of the RtxA13 toxin.</title>
        <authorList>
            <person name="Callol A."/>
            <person name="Pajuelo D."/>
            <person name="Ebbesson L."/>
            <person name="Teles M."/>
            <person name="MacKenzie S."/>
            <person name="Amaro C."/>
        </authorList>
    </citation>
    <scope>NUCLEOTIDE SEQUENCE</scope>
</reference>
<reference evidence="1" key="1">
    <citation type="submission" date="2014-11" db="EMBL/GenBank/DDBJ databases">
        <authorList>
            <person name="Amaro Gonzalez C."/>
        </authorList>
    </citation>
    <scope>NUCLEOTIDE SEQUENCE</scope>
</reference>
<dbReference type="AlphaFoldDB" id="A0A0E9TJI3"/>